<keyword evidence="8" id="KW-0378">Hydrolase</keyword>
<dbReference type="GO" id="GO:0006302">
    <property type="term" value="P:double-strand break repair"/>
    <property type="evidence" value="ECO:0007669"/>
    <property type="project" value="TreeGrafter"/>
</dbReference>
<evidence type="ECO:0000259" key="15">
    <source>
        <dbReference type="Pfam" id="PF02732"/>
    </source>
</evidence>
<name>A0A5N5QN96_9AGAM</name>
<organism evidence="16 17">
    <name type="scientific">Ceratobasidium theobromae</name>
    <dbReference type="NCBI Taxonomy" id="1582974"/>
    <lineage>
        <taxon>Eukaryota</taxon>
        <taxon>Fungi</taxon>
        <taxon>Dikarya</taxon>
        <taxon>Basidiomycota</taxon>
        <taxon>Agaricomycotina</taxon>
        <taxon>Agaricomycetes</taxon>
        <taxon>Cantharellales</taxon>
        <taxon>Ceratobasidiaceae</taxon>
        <taxon>Ceratobasidium</taxon>
    </lineage>
</organism>
<evidence type="ECO:0000256" key="5">
    <source>
        <dbReference type="ARBA" id="ARBA00022723"/>
    </source>
</evidence>
<dbReference type="InterPro" id="IPR042530">
    <property type="entry name" value="EME1/EME2_C"/>
</dbReference>
<dbReference type="GO" id="GO:0046872">
    <property type="term" value="F:metal ion binding"/>
    <property type="evidence" value="ECO:0007669"/>
    <property type="project" value="UniProtKB-KW"/>
</dbReference>
<evidence type="ECO:0000256" key="7">
    <source>
        <dbReference type="ARBA" id="ARBA00022763"/>
    </source>
</evidence>
<comment type="caution">
    <text evidence="16">The sequence shown here is derived from an EMBL/GenBank/DDBJ whole genome shotgun (WGS) entry which is preliminary data.</text>
</comment>
<dbReference type="GO" id="GO:0031573">
    <property type="term" value="P:mitotic intra-S DNA damage checkpoint signaling"/>
    <property type="evidence" value="ECO:0007669"/>
    <property type="project" value="TreeGrafter"/>
</dbReference>
<proteinExistence type="inferred from homology"/>
<sequence length="462" mass="51835">MTRGDKSTEIIDISDSSSDNDFGNKNIALQPEAPSSSAGGGQNQHSTSSHTSTSDILIMDSTDSDDLNELETLLGHVDLGKDTVDSNSTSHATRTQQPPRPKVSRLDSEEKRSVARPAAHSKTITNAQGPTKRAPKLAIQTSEESDGLHEETSESTKVGSIHRLCFPRVLRDPNQSKRVTKAQIKLQRDVNKLVTDKKSTLKDFTVEIAYSLQEHPLVLHLKSKLATYNGNISFFEPPSDVQHLIRFRRRHIAHYNSTLKEWIPVESYTRLEDLYVIFFSAELLVRSVSEDSLIQSLSALRRSHGLTSHSQIFLMVNEVNGYYKRKGTDHVKRDAVESAMASLQATERCFIIHVDGPEDASQWLFNITSDLGIKPHKRIRDSFLPFCTDTKIKCGSSNADTYKKMLQQIRGITESAADGIFAEASTLRSLFEGYSQEHDIERRHHRLKEVIVSMIMIARIPL</sequence>
<evidence type="ECO:0000313" key="17">
    <source>
        <dbReference type="Proteomes" id="UP000383932"/>
    </source>
</evidence>
<dbReference type="Pfam" id="PF02732">
    <property type="entry name" value="ERCC4"/>
    <property type="match status" value="1"/>
</dbReference>
<dbReference type="PANTHER" id="PTHR21077:SF5">
    <property type="entry name" value="CROSSOVER JUNCTION ENDONUCLEASE MMS4"/>
    <property type="match status" value="1"/>
</dbReference>
<dbReference type="Proteomes" id="UP000383932">
    <property type="component" value="Unassembled WGS sequence"/>
</dbReference>
<feature type="compositionally biased region" description="Low complexity" evidence="14">
    <location>
        <begin position="45"/>
        <end position="54"/>
    </location>
</feature>
<keyword evidence="9" id="KW-0460">Magnesium</keyword>
<comment type="subcellular location">
    <subcellularLocation>
        <location evidence="2">Nucleus</location>
    </subcellularLocation>
</comment>
<feature type="compositionally biased region" description="Low complexity" evidence="14">
    <location>
        <begin position="10"/>
        <end position="19"/>
    </location>
</feature>
<feature type="domain" description="ERCC4" evidence="15">
    <location>
        <begin position="274"/>
        <end position="366"/>
    </location>
</feature>
<evidence type="ECO:0000256" key="13">
    <source>
        <dbReference type="ARBA" id="ARBA00023254"/>
    </source>
</evidence>
<feature type="region of interest" description="Disordered" evidence="14">
    <location>
        <begin position="78"/>
        <end position="157"/>
    </location>
</feature>
<keyword evidence="5" id="KW-0479">Metal-binding</keyword>
<evidence type="ECO:0000313" key="16">
    <source>
        <dbReference type="EMBL" id="KAB5593048.1"/>
    </source>
</evidence>
<evidence type="ECO:0000256" key="6">
    <source>
        <dbReference type="ARBA" id="ARBA00022759"/>
    </source>
</evidence>
<keyword evidence="10" id="KW-0233">DNA recombination</keyword>
<keyword evidence="13" id="KW-0469">Meiosis</keyword>
<dbReference type="InterPro" id="IPR006166">
    <property type="entry name" value="ERCC4_domain"/>
</dbReference>
<evidence type="ECO:0000256" key="14">
    <source>
        <dbReference type="SAM" id="MobiDB-lite"/>
    </source>
</evidence>
<evidence type="ECO:0000256" key="12">
    <source>
        <dbReference type="ARBA" id="ARBA00023242"/>
    </source>
</evidence>
<evidence type="ECO:0000256" key="8">
    <source>
        <dbReference type="ARBA" id="ARBA00022801"/>
    </source>
</evidence>
<dbReference type="EMBL" id="SSOP01000047">
    <property type="protein sequence ID" value="KAB5593048.1"/>
    <property type="molecule type" value="Genomic_DNA"/>
</dbReference>
<dbReference type="Gene3D" id="1.10.150.670">
    <property type="entry name" value="Crossover junction endonuclease EME1, DNA-binding domain"/>
    <property type="match status" value="1"/>
</dbReference>
<dbReference type="GO" id="GO:0008821">
    <property type="term" value="F:crossover junction DNA endonuclease activity"/>
    <property type="evidence" value="ECO:0007669"/>
    <property type="project" value="TreeGrafter"/>
</dbReference>
<dbReference type="InterPro" id="IPR033310">
    <property type="entry name" value="Mms4/EME1/EME2"/>
</dbReference>
<dbReference type="GO" id="GO:0003677">
    <property type="term" value="F:DNA binding"/>
    <property type="evidence" value="ECO:0007669"/>
    <property type="project" value="InterPro"/>
</dbReference>
<dbReference type="Gene3D" id="3.40.50.10130">
    <property type="match status" value="1"/>
</dbReference>
<evidence type="ECO:0000256" key="10">
    <source>
        <dbReference type="ARBA" id="ARBA00023172"/>
    </source>
</evidence>
<evidence type="ECO:0000256" key="2">
    <source>
        <dbReference type="ARBA" id="ARBA00004123"/>
    </source>
</evidence>
<evidence type="ECO:0000256" key="3">
    <source>
        <dbReference type="ARBA" id="ARBA00005313"/>
    </source>
</evidence>
<keyword evidence="6" id="KW-0255">Endonuclease</keyword>
<dbReference type="AlphaFoldDB" id="A0A5N5QN96"/>
<dbReference type="GO" id="GO:0031297">
    <property type="term" value="P:replication fork processing"/>
    <property type="evidence" value="ECO:0007669"/>
    <property type="project" value="TreeGrafter"/>
</dbReference>
<feature type="region of interest" description="Disordered" evidence="14">
    <location>
        <begin position="1"/>
        <end position="62"/>
    </location>
</feature>
<gene>
    <name evidence="16" type="ORF">CTheo_3513</name>
</gene>
<dbReference type="PANTHER" id="PTHR21077">
    <property type="entry name" value="EME1 PROTEIN"/>
    <property type="match status" value="1"/>
</dbReference>
<dbReference type="GO" id="GO:0005634">
    <property type="term" value="C:nucleus"/>
    <property type="evidence" value="ECO:0007669"/>
    <property type="project" value="UniProtKB-SubCell"/>
</dbReference>
<evidence type="ECO:0000256" key="4">
    <source>
        <dbReference type="ARBA" id="ARBA00022722"/>
    </source>
</evidence>
<accession>A0A5N5QN96</accession>
<dbReference type="GO" id="GO:0048476">
    <property type="term" value="C:Holliday junction resolvase complex"/>
    <property type="evidence" value="ECO:0007669"/>
    <property type="project" value="InterPro"/>
</dbReference>
<feature type="compositionally biased region" description="Polar residues" evidence="14">
    <location>
        <begin position="85"/>
        <end position="97"/>
    </location>
</feature>
<evidence type="ECO:0000256" key="11">
    <source>
        <dbReference type="ARBA" id="ARBA00023204"/>
    </source>
</evidence>
<protein>
    <recommendedName>
        <fullName evidence="15">ERCC4 domain-containing protein</fullName>
    </recommendedName>
</protein>
<comment type="similarity">
    <text evidence="3">Belongs to the EME1/MMS4 family.</text>
</comment>
<dbReference type="GO" id="GO:0000712">
    <property type="term" value="P:resolution of meiotic recombination intermediates"/>
    <property type="evidence" value="ECO:0007669"/>
    <property type="project" value="TreeGrafter"/>
</dbReference>
<evidence type="ECO:0000256" key="1">
    <source>
        <dbReference type="ARBA" id="ARBA00001946"/>
    </source>
</evidence>
<keyword evidence="11" id="KW-0234">DNA repair</keyword>
<evidence type="ECO:0000256" key="9">
    <source>
        <dbReference type="ARBA" id="ARBA00022842"/>
    </source>
</evidence>
<keyword evidence="4" id="KW-0540">Nuclease</keyword>
<comment type="cofactor">
    <cofactor evidence="1">
        <name>Mg(2+)</name>
        <dbReference type="ChEBI" id="CHEBI:18420"/>
    </cofactor>
</comment>
<keyword evidence="12" id="KW-0539">Nucleus</keyword>
<keyword evidence="17" id="KW-1185">Reference proteome</keyword>
<reference evidence="16 17" key="1">
    <citation type="journal article" date="2019" name="Fungal Biol. Biotechnol.">
        <title>Draft genome sequence of fastidious pathogen Ceratobasidium theobromae, which causes vascular-streak dieback in Theobroma cacao.</title>
        <authorList>
            <person name="Ali S.S."/>
            <person name="Asman A."/>
            <person name="Shao J."/>
            <person name="Firmansyah A.P."/>
            <person name="Susilo A.W."/>
            <person name="Rosmana A."/>
            <person name="McMahon P."/>
            <person name="Junaid M."/>
            <person name="Guest D."/>
            <person name="Kheng T.Y."/>
            <person name="Meinhardt L.W."/>
            <person name="Bailey B.A."/>
        </authorList>
    </citation>
    <scope>NUCLEOTIDE SEQUENCE [LARGE SCALE GENOMIC DNA]</scope>
    <source>
        <strain evidence="16 17">CT2</strain>
    </source>
</reference>
<dbReference type="OrthoDB" id="343092at2759"/>
<feature type="compositionally biased region" description="Basic and acidic residues" evidence="14">
    <location>
        <begin position="104"/>
        <end position="113"/>
    </location>
</feature>
<keyword evidence="7" id="KW-0227">DNA damage</keyword>